<dbReference type="PROSITE" id="PS00181">
    <property type="entry name" value="GLNA_ATP"/>
    <property type="match status" value="1"/>
</dbReference>
<accession>A0A9D2LVB4</accession>
<dbReference type="PROSITE" id="PS51986">
    <property type="entry name" value="GS_BETA_GRASP"/>
    <property type="match status" value="1"/>
</dbReference>
<comment type="similarity">
    <text evidence="1 2">Belongs to the glutamine synthetase family.</text>
</comment>
<reference evidence="5" key="1">
    <citation type="journal article" date="2021" name="PeerJ">
        <title>Extensive microbial diversity within the chicken gut microbiome revealed by metagenomics and culture.</title>
        <authorList>
            <person name="Gilroy R."/>
            <person name="Ravi A."/>
            <person name="Getino M."/>
            <person name="Pursley I."/>
            <person name="Horton D.L."/>
            <person name="Alikhan N.F."/>
            <person name="Baker D."/>
            <person name="Gharbi K."/>
            <person name="Hall N."/>
            <person name="Watson M."/>
            <person name="Adriaenssens E.M."/>
            <person name="Foster-Nyarko E."/>
            <person name="Jarju S."/>
            <person name="Secka A."/>
            <person name="Antonio M."/>
            <person name="Oren A."/>
            <person name="Chaudhuri R.R."/>
            <person name="La Ragione R."/>
            <person name="Hildebrand F."/>
            <person name="Pallen M.J."/>
        </authorList>
    </citation>
    <scope>NUCLEOTIDE SEQUENCE</scope>
    <source>
        <strain evidence="5">ChiSjej1B19-5720</strain>
    </source>
</reference>
<name>A0A9D2LVB4_9FIRM</name>
<proteinExistence type="inferred from homology"/>
<evidence type="ECO:0000259" key="4">
    <source>
        <dbReference type="PROSITE" id="PS51987"/>
    </source>
</evidence>
<dbReference type="InterPro" id="IPR027303">
    <property type="entry name" value="Gln_synth_gly_rich_site"/>
</dbReference>
<dbReference type="SUPFAM" id="SSF55931">
    <property type="entry name" value="Glutamine synthetase/guanido kinase"/>
    <property type="match status" value="1"/>
</dbReference>
<dbReference type="EMBL" id="DWYZ01000304">
    <property type="protein sequence ID" value="HJB30246.1"/>
    <property type="molecule type" value="Genomic_DNA"/>
</dbReference>
<sequence>MAQNIPELYGSLVFNDKIMRSKLPKDMYKALKKTIQNGTHLELDVANSVAVAMKEWAIENGATHYTHWFQPMTNVTAEKHDSFISPTGDGQVIMDFSGKELVKGEPDASSFPSGGLRATFEARGYTAWDPTSPAFIKDKTLYIPTAFCSYSGEALDKKTPLLRSMETLNREAVNMLHLLGNESVKHVSTTVGPEQEYFLVDKDLYKERRDLIFCGRTLIGAPAPKGQEMEDHYFGALKPRVSAYMHDLDEELWKLGIPAKTKHNEVAPAQHELAPVFDTTNVAVDHNQLTMEVMKKVADKHNMVCLLHEKPFEGINGSGKHNNWSMITDDGCNLLDPGKTPSENTQFLVFLMAVIKAVDDYADLLRISVASAGNDHRLGANEAPPAIVSIFLGDELTEVLKTIENDEYFSNHGAVQMDIGAKVLPHFIKDNTDRNRTSPFAFTGNKFEFRMLGSAASVANPNIVLNTAVAESLRQFQEKLKDTAPEDMEKAVHELLKETIKEHKRIIFNGNGYTDEWVEEAEKRGLYNLKTTPDALSMFTSEKNVKLFSEHKIFTKEELFSRYDIWLENYVKTLHIESNTMCEMIRKDLMPPVFTYMEQLANTASLKKAVVSDISTSSEAGLLVKLTELQDKMCAGLETLKKDTEQAEDLSDISASAKAYQSKVLADMEELRGYADAAEALLPEELLPYPTYGRLLFSI</sequence>
<dbReference type="Gene3D" id="1.20.120.1560">
    <property type="match status" value="1"/>
</dbReference>
<organism evidence="5 6">
    <name type="scientific">Candidatus Blautia faecavium</name>
    <dbReference type="NCBI Taxonomy" id="2838487"/>
    <lineage>
        <taxon>Bacteria</taxon>
        <taxon>Bacillati</taxon>
        <taxon>Bacillota</taxon>
        <taxon>Clostridia</taxon>
        <taxon>Lachnospirales</taxon>
        <taxon>Lachnospiraceae</taxon>
        <taxon>Blautia</taxon>
    </lineage>
</organism>
<evidence type="ECO:0000259" key="3">
    <source>
        <dbReference type="PROSITE" id="PS51986"/>
    </source>
</evidence>
<dbReference type="PANTHER" id="PTHR42974">
    <property type="entry name" value="GLUTAMINE SYNTHETASE"/>
    <property type="match status" value="1"/>
</dbReference>
<dbReference type="PANTHER" id="PTHR42974:SF1">
    <property type="entry name" value="TYPE-3 GLUTAMINE SYNTHETASE"/>
    <property type="match status" value="1"/>
</dbReference>
<feature type="domain" description="GS catalytic" evidence="4">
    <location>
        <begin position="157"/>
        <end position="589"/>
    </location>
</feature>
<dbReference type="Proteomes" id="UP000823842">
    <property type="component" value="Unassembled WGS sequence"/>
</dbReference>
<dbReference type="SMART" id="SM01230">
    <property type="entry name" value="Gln-synt_C"/>
    <property type="match status" value="1"/>
</dbReference>
<dbReference type="InterPro" id="IPR052725">
    <property type="entry name" value="GS_Type-3"/>
</dbReference>
<dbReference type="Pfam" id="PF00120">
    <property type="entry name" value="Gln-synt_C"/>
    <property type="match status" value="1"/>
</dbReference>
<dbReference type="InterPro" id="IPR040577">
    <property type="entry name" value="Gln-synt_C"/>
</dbReference>
<evidence type="ECO:0000256" key="2">
    <source>
        <dbReference type="RuleBase" id="RU000384"/>
    </source>
</evidence>
<dbReference type="InterPro" id="IPR014746">
    <property type="entry name" value="Gln_synth/guanido_kin_cat_dom"/>
</dbReference>
<dbReference type="PROSITE" id="PS51987">
    <property type="entry name" value="GS_CATALYTIC"/>
    <property type="match status" value="1"/>
</dbReference>
<dbReference type="AlphaFoldDB" id="A0A9D2LVB4"/>
<feature type="domain" description="GS beta-grasp" evidence="3">
    <location>
        <begin position="63"/>
        <end position="152"/>
    </location>
</feature>
<evidence type="ECO:0000313" key="5">
    <source>
        <dbReference type="EMBL" id="HJB30246.1"/>
    </source>
</evidence>
<dbReference type="GO" id="GO:0004356">
    <property type="term" value="F:glutamine synthetase activity"/>
    <property type="evidence" value="ECO:0007669"/>
    <property type="project" value="InterPro"/>
</dbReference>
<evidence type="ECO:0000256" key="1">
    <source>
        <dbReference type="PROSITE-ProRule" id="PRU01330"/>
    </source>
</evidence>
<protein>
    <submittedName>
        <fullName evidence="5">Glutamine synthetase III</fullName>
    </submittedName>
</protein>
<dbReference type="GO" id="GO:0006542">
    <property type="term" value="P:glutamine biosynthetic process"/>
    <property type="evidence" value="ECO:0007669"/>
    <property type="project" value="InterPro"/>
</dbReference>
<evidence type="ECO:0000313" key="6">
    <source>
        <dbReference type="Proteomes" id="UP000823842"/>
    </source>
</evidence>
<dbReference type="Pfam" id="PF12437">
    <property type="entry name" value="GSIII_N"/>
    <property type="match status" value="1"/>
</dbReference>
<dbReference type="InterPro" id="IPR008147">
    <property type="entry name" value="Gln_synt_N"/>
</dbReference>
<dbReference type="InterPro" id="IPR008146">
    <property type="entry name" value="Gln_synth_cat_dom"/>
</dbReference>
<dbReference type="InterPro" id="IPR022147">
    <property type="entry name" value="GSIII_N"/>
</dbReference>
<gene>
    <name evidence="5" type="ORF">IAA06_15855</name>
</gene>
<reference evidence="5" key="2">
    <citation type="submission" date="2021-04" db="EMBL/GenBank/DDBJ databases">
        <authorList>
            <person name="Gilroy R."/>
        </authorList>
    </citation>
    <scope>NUCLEOTIDE SEQUENCE</scope>
    <source>
        <strain evidence="5">ChiSjej1B19-5720</strain>
    </source>
</reference>
<dbReference type="Gene3D" id="3.30.590.10">
    <property type="entry name" value="Glutamine synthetase/guanido kinase, catalytic domain"/>
    <property type="match status" value="1"/>
</dbReference>
<dbReference type="Pfam" id="PF18318">
    <property type="entry name" value="Gln-synt_C-ter"/>
    <property type="match status" value="1"/>
</dbReference>
<comment type="caution">
    <text evidence="5">The sequence shown here is derived from an EMBL/GenBank/DDBJ whole genome shotgun (WGS) entry which is preliminary data.</text>
</comment>